<dbReference type="EMBL" id="CZBY01000015">
    <property type="protein sequence ID" value="CUQ89042.1"/>
    <property type="molecule type" value="Genomic_DNA"/>
</dbReference>
<feature type="transmembrane region" description="Helical" evidence="1">
    <location>
        <begin position="67"/>
        <end position="97"/>
    </location>
</feature>
<evidence type="ECO:0000256" key="1">
    <source>
        <dbReference type="SAM" id="Phobius"/>
    </source>
</evidence>
<keyword evidence="1" id="KW-0812">Transmembrane</keyword>
<keyword evidence="1" id="KW-0472">Membrane</keyword>
<dbReference type="Proteomes" id="UP000095662">
    <property type="component" value="Unassembled WGS sequence"/>
</dbReference>
<feature type="transmembrane region" description="Helical" evidence="1">
    <location>
        <begin position="140"/>
        <end position="158"/>
    </location>
</feature>
<accession>A0A174ZSM8</accession>
<dbReference type="InterPro" id="IPR026870">
    <property type="entry name" value="Zinc_ribbon_dom"/>
</dbReference>
<feature type="transmembrane region" description="Helical" evidence="1">
    <location>
        <begin position="109"/>
        <end position="133"/>
    </location>
</feature>
<evidence type="ECO:0000313" key="3">
    <source>
        <dbReference type="EMBL" id="CUQ89042.1"/>
    </source>
</evidence>
<name>A0A174ZSM8_9FIRM</name>
<feature type="transmembrane region" description="Helical" evidence="1">
    <location>
        <begin position="164"/>
        <end position="186"/>
    </location>
</feature>
<reference evidence="3 4" key="1">
    <citation type="submission" date="2015-09" db="EMBL/GenBank/DDBJ databases">
        <authorList>
            <consortium name="Pathogen Informatics"/>
        </authorList>
    </citation>
    <scope>NUCLEOTIDE SEQUENCE [LARGE SCALE GENOMIC DNA]</scope>
    <source>
        <strain evidence="3 4">2789STDY5834928</strain>
    </source>
</reference>
<proteinExistence type="predicted"/>
<protein>
    <submittedName>
        <fullName evidence="3">Predicted membrane protein</fullName>
    </submittedName>
</protein>
<gene>
    <name evidence="3" type="ORF">ERS852540_01847</name>
</gene>
<dbReference type="STRING" id="39492.ERS852540_01847"/>
<dbReference type="OrthoDB" id="1739584at2"/>
<dbReference type="AlphaFoldDB" id="A0A174ZSM8"/>
<keyword evidence="1" id="KW-1133">Transmembrane helix</keyword>
<feature type="domain" description="Zinc-ribbon" evidence="2">
    <location>
        <begin position="3"/>
        <end position="25"/>
    </location>
</feature>
<sequence>MPFCPKCGTEYQDGSKFCAKCGANLDGSVAPVPINQNPGFFQKIFDTKNVTSTMDANDINTGKAMSILAYCAVLAYILTGWIFGGFIAIIVLAGMLVAPCITAGKSKFLQYHLSMIFPVILGVMTVGAIEYFFARILYNAVYYGIFYATFNEFAAGFVGVLLAWLIHIIFMAVPIIILVTGLINAIGGKAKDLPLIGRIKMIFEK</sequence>
<dbReference type="Pfam" id="PF13240">
    <property type="entry name" value="Zn_Ribbon_1"/>
    <property type="match status" value="1"/>
</dbReference>
<organism evidence="3 4">
    <name type="scientific">[Eubacterium] siraeum</name>
    <dbReference type="NCBI Taxonomy" id="39492"/>
    <lineage>
        <taxon>Bacteria</taxon>
        <taxon>Bacillati</taxon>
        <taxon>Bacillota</taxon>
        <taxon>Clostridia</taxon>
        <taxon>Eubacteriales</taxon>
        <taxon>Oscillospiraceae</taxon>
        <taxon>Oscillospiraceae incertae sedis</taxon>
    </lineage>
</organism>
<evidence type="ECO:0000259" key="2">
    <source>
        <dbReference type="Pfam" id="PF13240"/>
    </source>
</evidence>
<evidence type="ECO:0000313" key="4">
    <source>
        <dbReference type="Proteomes" id="UP000095662"/>
    </source>
</evidence>